<sequence length="177" mass="20096">MKRLLILTALLPFVGFAQPINTLNNPNQPGYQIPSQQRMQTQMQTQQIQQKGMLNQQLKTQTQLQQQHLENQINNNSQRVLQSQPGERNPARQQMLPNTNGGMLNSNRNPDSSLNQQHMLPERRNGDMLNQPSTPQPDIPLKLLGRKVRTNHVNRIGTDAIHAPAQQLCRALGFMTV</sequence>
<dbReference type="Proteomes" id="UP000254785">
    <property type="component" value="Unassembled WGS sequence"/>
</dbReference>
<feature type="chain" id="PRO_5016730024" evidence="2">
    <location>
        <begin position="18"/>
        <end position="177"/>
    </location>
</feature>
<proteinExistence type="predicted"/>
<feature type="region of interest" description="Disordered" evidence="1">
    <location>
        <begin position="79"/>
        <end position="118"/>
    </location>
</feature>
<evidence type="ECO:0000313" key="4">
    <source>
        <dbReference type="Proteomes" id="UP000254785"/>
    </source>
</evidence>
<dbReference type="NCBIfam" id="NF007675">
    <property type="entry name" value="PRK10350.1"/>
    <property type="match status" value="1"/>
</dbReference>
<evidence type="ECO:0000313" key="3">
    <source>
        <dbReference type="EMBL" id="STJ78042.1"/>
    </source>
</evidence>
<evidence type="ECO:0000256" key="2">
    <source>
        <dbReference type="SAM" id="SignalP"/>
    </source>
</evidence>
<gene>
    <name evidence="3" type="primary">yhhA</name>
    <name evidence="3" type="ORF">NCTC9117_00561</name>
</gene>
<accession>A0A376Y1M6</accession>
<dbReference type="AlphaFoldDB" id="A0A376Y1M6"/>
<reference evidence="3 4" key="1">
    <citation type="submission" date="2018-06" db="EMBL/GenBank/DDBJ databases">
        <authorList>
            <consortium name="Pathogen Informatics"/>
            <person name="Doyle S."/>
        </authorList>
    </citation>
    <scope>NUCLEOTIDE SEQUENCE [LARGE SCALE GENOMIC DNA]</scope>
    <source>
        <strain evidence="3 4">NCTC9117</strain>
    </source>
</reference>
<dbReference type="EMBL" id="UGDC01000003">
    <property type="protein sequence ID" value="STJ78042.1"/>
    <property type="molecule type" value="Genomic_DNA"/>
</dbReference>
<feature type="signal peptide" evidence="2">
    <location>
        <begin position="1"/>
        <end position="17"/>
    </location>
</feature>
<keyword evidence="2" id="KW-0732">Signal</keyword>
<protein>
    <submittedName>
        <fullName evidence="3">Conserved protein, DUF2756 family</fullName>
    </submittedName>
</protein>
<dbReference type="Pfam" id="PF10956">
    <property type="entry name" value="DUF2756"/>
    <property type="match status" value="1"/>
</dbReference>
<dbReference type="InterPro" id="IPR020158">
    <property type="entry name" value="DUF2756"/>
</dbReference>
<evidence type="ECO:0000256" key="1">
    <source>
        <dbReference type="SAM" id="MobiDB-lite"/>
    </source>
</evidence>
<organism evidence="3 4">
    <name type="scientific">Escherichia coli</name>
    <dbReference type="NCBI Taxonomy" id="562"/>
    <lineage>
        <taxon>Bacteria</taxon>
        <taxon>Pseudomonadati</taxon>
        <taxon>Pseudomonadota</taxon>
        <taxon>Gammaproteobacteria</taxon>
        <taxon>Enterobacterales</taxon>
        <taxon>Enterobacteriaceae</taxon>
        <taxon>Escherichia</taxon>
    </lineage>
</organism>
<name>A0A376Y1M6_ECOLX</name>